<protein>
    <recommendedName>
        <fullName evidence="4">Zinc finger RING-type eukaryotic domain-containing protein</fullName>
    </recommendedName>
</protein>
<evidence type="ECO:0000259" key="4">
    <source>
        <dbReference type="Pfam" id="PF13445"/>
    </source>
</evidence>
<dbReference type="InterPro" id="IPR013083">
    <property type="entry name" value="Znf_RING/FYVE/PHD"/>
</dbReference>
<evidence type="ECO:0000313" key="6">
    <source>
        <dbReference type="Proteomes" id="UP001590950"/>
    </source>
</evidence>
<proteinExistence type="predicted"/>
<dbReference type="Gene3D" id="3.30.40.10">
    <property type="entry name" value="Zinc/RING finger domain, C3HC4 (zinc finger)"/>
    <property type="match status" value="1"/>
</dbReference>
<keyword evidence="6" id="KW-1185">Reference proteome</keyword>
<organism evidence="5 6">
    <name type="scientific">Stereocaulon virgatum</name>
    <dbReference type="NCBI Taxonomy" id="373712"/>
    <lineage>
        <taxon>Eukaryota</taxon>
        <taxon>Fungi</taxon>
        <taxon>Dikarya</taxon>
        <taxon>Ascomycota</taxon>
        <taxon>Pezizomycotina</taxon>
        <taxon>Lecanoromycetes</taxon>
        <taxon>OSLEUM clade</taxon>
        <taxon>Lecanoromycetidae</taxon>
        <taxon>Lecanorales</taxon>
        <taxon>Lecanorineae</taxon>
        <taxon>Stereocaulaceae</taxon>
        <taxon>Stereocaulon</taxon>
    </lineage>
</organism>
<gene>
    <name evidence="5" type="ORF">N7G274_008674</name>
</gene>
<feature type="domain" description="Zinc finger RING-type eukaryotic" evidence="4">
    <location>
        <begin position="29"/>
        <end position="67"/>
    </location>
</feature>
<dbReference type="EMBL" id="JBEFKJ010000031">
    <property type="protein sequence ID" value="KAL2038626.1"/>
    <property type="molecule type" value="Genomic_DNA"/>
</dbReference>
<sequence>MTTFDITKFLGQLPRVPPNEMNQDEERICPVCRVEYLDEDPDTGYAEHPVRLPCGHNIGKHCILQWLKPKADSYHANSCVIWPHQFFEPWPVTPQTPQERNMNIDELASHIRAVERAGYMIGHYSGSHAPRSRPRIYQQVLANRREIAVKEKALYEALRLRNVALPSGNRDMLDRRQDQCLFKYIERAGGFRGVHLNEQYRRGSAHLMNGRSLTNGDVWGHLRDQCIWWDIGNERNGRWRTREGWLYPDEEEDGADIFEALQIGGRHFHSRHQPALTEPRIRV</sequence>
<dbReference type="SUPFAM" id="SSF57850">
    <property type="entry name" value="RING/U-box"/>
    <property type="match status" value="1"/>
</dbReference>
<evidence type="ECO:0000256" key="3">
    <source>
        <dbReference type="ARBA" id="ARBA00022833"/>
    </source>
</evidence>
<dbReference type="Pfam" id="PF13445">
    <property type="entry name" value="zf-RING_UBOX"/>
    <property type="match status" value="1"/>
</dbReference>
<keyword evidence="1" id="KW-0479">Metal-binding</keyword>
<dbReference type="Proteomes" id="UP001590950">
    <property type="component" value="Unassembled WGS sequence"/>
</dbReference>
<evidence type="ECO:0000256" key="2">
    <source>
        <dbReference type="ARBA" id="ARBA00022771"/>
    </source>
</evidence>
<dbReference type="InterPro" id="IPR027370">
    <property type="entry name" value="Znf-RING_euk"/>
</dbReference>
<evidence type="ECO:0000256" key="1">
    <source>
        <dbReference type="ARBA" id="ARBA00022723"/>
    </source>
</evidence>
<keyword evidence="2" id="KW-0863">Zinc-finger</keyword>
<evidence type="ECO:0000313" key="5">
    <source>
        <dbReference type="EMBL" id="KAL2038626.1"/>
    </source>
</evidence>
<comment type="caution">
    <text evidence="5">The sequence shown here is derived from an EMBL/GenBank/DDBJ whole genome shotgun (WGS) entry which is preliminary data.</text>
</comment>
<keyword evidence="3" id="KW-0862">Zinc</keyword>
<reference evidence="5 6" key="1">
    <citation type="submission" date="2024-09" db="EMBL/GenBank/DDBJ databases">
        <title>Rethinking Asexuality: The Enigmatic Case of Functional Sexual Genes in Lepraria (Stereocaulaceae).</title>
        <authorList>
            <person name="Doellman M."/>
            <person name="Sun Y."/>
            <person name="Barcenas-Pena A."/>
            <person name="Lumbsch H.T."/>
            <person name="Grewe F."/>
        </authorList>
    </citation>
    <scope>NUCLEOTIDE SEQUENCE [LARGE SCALE GENOMIC DNA]</scope>
    <source>
        <strain evidence="5 6">Mercado 3170</strain>
    </source>
</reference>
<name>A0ABR4A0W6_9LECA</name>
<accession>A0ABR4A0W6</accession>